<dbReference type="EMBL" id="CP013251">
    <property type="protein sequence ID" value="AMO54813.1"/>
    <property type="molecule type" value="Genomic_DNA"/>
</dbReference>
<proteinExistence type="inferred from homology"/>
<feature type="transmembrane region" description="Helical" evidence="6">
    <location>
        <begin position="78"/>
        <end position="99"/>
    </location>
</feature>
<dbReference type="InterPro" id="IPR037185">
    <property type="entry name" value="EmrE-like"/>
</dbReference>
<keyword evidence="4 6" id="KW-1133">Transmembrane helix</keyword>
<dbReference type="GO" id="GO:0016020">
    <property type="term" value="C:membrane"/>
    <property type="evidence" value="ECO:0007669"/>
    <property type="project" value="UniProtKB-SubCell"/>
</dbReference>
<reference evidence="8 9" key="1">
    <citation type="journal article" date="2016" name="Front. Microbiol.">
        <title>Genomic Insight into the Host-Endosymbiont Relationship of Endozoicomonas montiporae CL-33(T) with its Coral Host.</title>
        <authorList>
            <person name="Ding J.-Y."/>
            <person name="Shiu J.-H."/>
            <person name="Chen W.-M."/>
            <person name="Chiang Y.-R."/>
            <person name="Tang S.-L."/>
        </authorList>
    </citation>
    <scope>NUCLEOTIDE SEQUENCE [LARGE SCALE GENOMIC DNA]</scope>
    <source>
        <strain evidence="8 9">CL-33</strain>
    </source>
</reference>
<gene>
    <name evidence="8" type="ORF">EZMO1_0567</name>
</gene>
<evidence type="ECO:0000256" key="5">
    <source>
        <dbReference type="ARBA" id="ARBA00023136"/>
    </source>
</evidence>
<dbReference type="SUPFAM" id="SSF103481">
    <property type="entry name" value="Multidrug resistance efflux transporter EmrE"/>
    <property type="match status" value="2"/>
</dbReference>
<dbReference type="STRING" id="570277.EZMO1_0567"/>
<feature type="domain" description="EamA" evidence="7">
    <location>
        <begin position="16"/>
        <end position="149"/>
    </location>
</feature>
<dbReference type="PANTHER" id="PTHR32322">
    <property type="entry name" value="INNER MEMBRANE TRANSPORTER"/>
    <property type="match status" value="1"/>
</dbReference>
<evidence type="ECO:0000313" key="8">
    <source>
        <dbReference type="EMBL" id="AMO54813.1"/>
    </source>
</evidence>
<organism evidence="8 9">
    <name type="scientific">Endozoicomonas montiporae CL-33</name>
    <dbReference type="NCBI Taxonomy" id="570277"/>
    <lineage>
        <taxon>Bacteria</taxon>
        <taxon>Pseudomonadati</taxon>
        <taxon>Pseudomonadota</taxon>
        <taxon>Gammaproteobacteria</taxon>
        <taxon>Oceanospirillales</taxon>
        <taxon>Endozoicomonadaceae</taxon>
        <taxon>Endozoicomonas</taxon>
    </lineage>
</organism>
<feature type="transmembrane region" description="Helical" evidence="6">
    <location>
        <begin position="162"/>
        <end position="182"/>
    </location>
</feature>
<dbReference type="InterPro" id="IPR050638">
    <property type="entry name" value="AA-Vitamin_Transporters"/>
</dbReference>
<feature type="domain" description="EamA" evidence="7">
    <location>
        <begin position="164"/>
        <end position="299"/>
    </location>
</feature>
<evidence type="ECO:0000256" key="6">
    <source>
        <dbReference type="SAM" id="Phobius"/>
    </source>
</evidence>
<dbReference type="Proteomes" id="UP000071065">
    <property type="component" value="Chromosome"/>
</dbReference>
<keyword evidence="3 6" id="KW-0812">Transmembrane</keyword>
<accession>A0A142B7T7</accession>
<comment type="similarity">
    <text evidence="2">Belongs to the EamA transporter family.</text>
</comment>
<dbReference type="KEGG" id="emp:EZMO1_0567"/>
<dbReference type="AlphaFoldDB" id="A0A142B7T7"/>
<feature type="transmembrane region" description="Helical" evidence="6">
    <location>
        <begin position="194"/>
        <end position="213"/>
    </location>
</feature>
<dbReference type="PATRIC" id="fig|570277.3.peg.611"/>
<feature type="transmembrane region" description="Helical" evidence="6">
    <location>
        <begin position="49"/>
        <end position="66"/>
    </location>
</feature>
<feature type="transmembrane region" description="Helical" evidence="6">
    <location>
        <begin position="133"/>
        <end position="150"/>
    </location>
</feature>
<feature type="transmembrane region" description="Helical" evidence="6">
    <location>
        <begin position="284"/>
        <end position="300"/>
    </location>
</feature>
<feature type="transmembrane region" description="Helical" evidence="6">
    <location>
        <begin position="258"/>
        <end position="278"/>
    </location>
</feature>
<dbReference type="InterPro" id="IPR000620">
    <property type="entry name" value="EamA_dom"/>
</dbReference>
<feature type="transmembrane region" description="Helical" evidence="6">
    <location>
        <begin position="105"/>
        <end position="126"/>
    </location>
</feature>
<evidence type="ECO:0000313" key="9">
    <source>
        <dbReference type="Proteomes" id="UP000071065"/>
    </source>
</evidence>
<protein>
    <recommendedName>
        <fullName evidence="7">EamA domain-containing protein</fullName>
    </recommendedName>
</protein>
<keyword evidence="5 6" id="KW-0472">Membrane</keyword>
<evidence type="ECO:0000256" key="4">
    <source>
        <dbReference type="ARBA" id="ARBA00022989"/>
    </source>
</evidence>
<sequence>MYMSTTGEAGNKKALAVLGLVLATLCWGGNSVAARLSIGEIQPFTLSFWRWAIVFCLLIPFTARQVSKEKDIIFKHKGKLVVLAITSISAFNTLLYLAAQSIPAVNVALIQVGLPFVCIVLSIPLLGVYPKKAQSAGLLVAAIGLLAIFSKGDFNVLLALDFGRGDMIMLLAVVIWALYTVLLKRFAIPLSGHVLLTVCVGVGVVFIAPFYVWEFLTQGGFEINAATVFLLAYVTVFASVVAYLSWNYGVGILGANQASMFNFLIPVFSALIAIPVLGEGLQNYHLLGGGFIFAGLWLFNKR</sequence>
<comment type="subcellular location">
    <subcellularLocation>
        <location evidence="1">Membrane</location>
        <topology evidence="1">Multi-pass membrane protein</topology>
    </subcellularLocation>
</comment>
<evidence type="ECO:0000256" key="3">
    <source>
        <dbReference type="ARBA" id="ARBA00022692"/>
    </source>
</evidence>
<dbReference type="Pfam" id="PF00892">
    <property type="entry name" value="EamA"/>
    <property type="match status" value="2"/>
</dbReference>
<dbReference type="PANTHER" id="PTHR32322:SF2">
    <property type="entry name" value="EAMA DOMAIN-CONTAINING PROTEIN"/>
    <property type="match status" value="1"/>
</dbReference>
<feature type="transmembrane region" description="Helical" evidence="6">
    <location>
        <begin position="225"/>
        <end position="246"/>
    </location>
</feature>
<evidence type="ECO:0000259" key="7">
    <source>
        <dbReference type="Pfam" id="PF00892"/>
    </source>
</evidence>
<evidence type="ECO:0000256" key="1">
    <source>
        <dbReference type="ARBA" id="ARBA00004141"/>
    </source>
</evidence>
<evidence type="ECO:0000256" key="2">
    <source>
        <dbReference type="ARBA" id="ARBA00007362"/>
    </source>
</evidence>
<name>A0A142B7T7_9GAMM</name>